<dbReference type="Gene3D" id="3.40.630.30">
    <property type="match status" value="1"/>
</dbReference>
<name>A0AAQ3Y7K6_9ENTE</name>
<feature type="domain" description="N-acetyltransferase" evidence="1">
    <location>
        <begin position="7"/>
        <end position="169"/>
    </location>
</feature>
<evidence type="ECO:0000313" key="2">
    <source>
        <dbReference type="EMBL" id="WYK02277.1"/>
    </source>
</evidence>
<evidence type="ECO:0000313" key="3">
    <source>
        <dbReference type="Proteomes" id="UP000194948"/>
    </source>
</evidence>
<organism evidence="2 3">
    <name type="scientific">Candidatus Enterococcus palustris</name>
    <dbReference type="NCBI Taxonomy" id="1834189"/>
    <lineage>
        <taxon>Bacteria</taxon>
        <taxon>Bacillati</taxon>
        <taxon>Bacillota</taxon>
        <taxon>Bacilli</taxon>
        <taxon>Lactobacillales</taxon>
        <taxon>Enterococcaceae</taxon>
        <taxon>Enterococcus</taxon>
    </lineage>
</organism>
<dbReference type="AlphaFoldDB" id="A0AAQ3Y7K6"/>
<dbReference type="InterPro" id="IPR016181">
    <property type="entry name" value="Acyl_CoA_acyltransferase"/>
</dbReference>
<dbReference type="PANTHER" id="PTHR43792">
    <property type="entry name" value="GNAT FAMILY, PUTATIVE (AFU_ORTHOLOGUE AFUA_3G00765)-RELATED-RELATED"/>
    <property type="match status" value="1"/>
</dbReference>
<dbReference type="GO" id="GO:0016747">
    <property type="term" value="F:acyltransferase activity, transferring groups other than amino-acyl groups"/>
    <property type="evidence" value="ECO:0007669"/>
    <property type="project" value="InterPro"/>
</dbReference>
<dbReference type="InterPro" id="IPR000182">
    <property type="entry name" value="GNAT_dom"/>
</dbReference>
<dbReference type="Pfam" id="PF13302">
    <property type="entry name" value="Acetyltransf_3"/>
    <property type="match status" value="1"/>
</dbReference>
<gene>
    <name evidence="2" type="ORF">A5821_003420</name>
</gene>
<dbReference type="PROSITE" id="PS51186">
    <property type="entry name" value="GNAT"/>
    <property type="match status" value="1"/>
</dbReference>
<dbReference type="EMBL" id="CP147244">
    <property type="protein sequence ID" value="WYK02277.1"/>
    <property type="molecule type" value="Genomic_DNA"/>
</dbReference>
<dbReference type="Proteomes" id="UP000194948">
    <property type="component" value="Chromosome"/>
</dbReference>
<proteinExistence type="predicted"/>
<sequence length="192" mass="22877">MIETKRLILRNIQETQTDLTALYKLLSDEEVNKYLPWYPLKTIEDTKKFYKEYIESNYQKSNGYYFVICLKEDNDPIGYIAVSGSESHDFGYGLQKKYWGDGLITEASEAAINFLKSQGWTYITATHDIHNVGSGKVMKKLGMRYNYSYKERWQPKDIEVTFRMFQLNLDGNQERVYKEYWDKYLEHFVEKV</sequence>
<dbReference type="PANTHER" id="PTHR43792:SF1">
    <property type="entry name" value="N-ACETYLTRANSFERASE DOMAIN-CONTAINING PROTEIN"/>
    <property type="match status" value="1"/>
</dbReference>
<protein>
    <recommendedName>
        <fullName evidence="1">N-acetyltransferase domain-containing protein</fullName>
    </recommendedName>
</protein>
<reference evidence="2" key="2">
    <citation type="submission" date="2024-03" db="EMBL/GenBank/DDBJ databases">
        <title>The Genome Sequence of Enterococcus sp. DIV0205d.</title>
        <authorList>
            <consortium name="The Broad Institute Genomics Platform"/>
            <consortium name="The Broad Institute Microbial Omics Core"/>
            <consortium name="The Broad Institute Genomic Center for Infectious Diseases"/>
            <person name="Earl A."/>
            <person name="Manson A."/>
            <person name="Gilmore M."/>
            <person name="Schwartman J."/>
            <person name="Shea T."/>
            <person name="Abouelleil A."/>
            <person name="Cao P."/>
            <person name="Chapman S."/>
            <person name="Cusick C."/>
            <person name="Young S."/>
            <person name="Neafsey D."/>
            <person name="Nusbaum C."/>
            <person name="Birren B."/>
        </authorList>
    </citation>
    <scope>NUCLEOTIDE SEQUENCE</scope>
    <source>
        <strain evidence="2">7F3_DIV0205</strain>
    </source>
</reference>
<accession>A0AAQ3Y7K6</accession>
<evidence type="ECO:0000259" key="1">
    <source>
        <dbReference type="PROSITE" id="PS51186"/>
    </source>
</evidence>
<dbReference type="SUPFAM" id="SSF55729">
    <property type="entry name" value="Acyl-CoA N-acyltransferases (Nat)"/>
    <property type="match status" value="1"/>
</dbReference>
<dbReference type="RefSeq" id="WP_086312140.1">
    <property type="nucleotide sequence ID" value="NZ_CP147244.1"/>
</dbReference>
<reference evidence="2" key="1">
    <citation type="submission" date="2017-05" db="EMBL/GenBank/DDBJ databases">
        <authorList>
            <consortium name="The Broad Institute Genomics Platform"/>
            <consortium name="The Broad Institute Genomic Center for Infectious Diseases"/>
            <person name="Earl A."/>
            <person name="Manson A."/>
            <person name="Schwartman J."/>
            <person name="Gilmore M."/>
            <person name="Abouelleil A."/>
            <person name="Cao P."/>
            <person name="Chapman S."/>
            <person name="Cusick C."/>
            <person name="Shea T."/>
            <person name="Young S."/>
            <person name="Neafsey D."/>
            <person name="Nusbaum C."/>
            <person name="Birren B."/>
        </authorList>
    </citation>
    <scope>NUCLEOTIDE SEQUENCE</scope>
    <source>
        <strain evidence="2">7F3_DIV0205</strain>
    </source>
</reference>
<keyword evidence="3" id="KW-1185">Reference proteome</keyword>
<dbReference type="InterPro" id="IPR051531">
    <property type="entry name" value="N-acetyltransferase"/>
</dbReference>